<dbReference type="InterPro" id="IPR027417">
    <property type="entry name" value="P-loop_NTPase"/>
</dbReference>
<feature type="compositionally biased region" description="Polar residues" evidence="9">
    <location>
        <begin position="7"/>
        <end position="20"/>
    </location>
</feature>
<dbReference type="CDD" id="cd18787">
    <property type="entry name" value="SF2_C_DEAD"/>
    <property type="match status" value="1"/>
</dbReference>
<organism evidence="13 14">
    <name type="scientific">Neptunomonas phycophila</name>
    <dbReference type="NCBI Taxonomy" id="1572645"/>
    <lineage>
        <taxon>Bacteria</taxon>
        <taxon>Pseudomonadati</taxon>
        <taxon>Pseudomonadota</taxon>
        <taxon>Gammaproteobacteria</taxon>
        <taxon>Oceanospirillales</taxon>
        <taxon>Oceanospirillaceae</taxon>
        <taxon>Neptunomonas</taxon>
    </lineage>
</organism>
<evidence type="ECO:0000256" key="1">
    <source>
        <dbReference type="ARBA" id="ARBA00022490"/>
    </source>
</evidence>
<evidence type="ECO:0000313" key="14">
    <source>
        <dbReference type="Proteomes" id="UP001169862"/>
    </source>
</evidence>
<dbReference type="InterPro" id="IPR023554">
    <property type="entry name" value="RNA_helicase_ATP-dep_RhlB"/>
</dbReference>
<keyword evidence="4 7" id="KW-0347">Helicase</keyword>
<dbReference type="AlphaFoldDB" id="A0AAW7XKP6"/>
<dbReference type="InterPro" id="IPR011545">
    <property type="entry name" value="DEAD/DEAH_box_helicase_dom"/>
</dbReference>
<dbReference type="InterPro" id="IPR014014">
    <property type="entry name" value="RNA_helicase_DEAD_Q_motif"/>
</dbReference>
<feature type="domain" description="DEAD-box RNA helicase Q" evidence="12">
    <location>
        <begin position="66"/>
        <end position="94"/>
    </location>
</feature>
<feature type="domain" description="Helicase ATP-binding" evidence="10">
    <location>
        <begin position="97"/>
        <end position="278"/>
    </location>
</feature>
<dbReference type="PROSITE" id="PS51192">
    <property type="entry name" value="HELICASE_ATP_BIND_1"/>
    <property type="match status" value="1"/>
</dbReference>
<evidence type="ECO:0000256" key="4">
    <source>
        <dbReference type="ARBA" id="ARBA00022806"/>
    </source>
</evidence>
<dbReference type="GO" id="GO:0016787">
    <property type="term" value="F:hydrolase activity"/>
    <property type="evidence" value="ECO:0007669"/>
    <property type="project" value="UniProtKB-KW"/>
</dbReference>
<comment type="subcellular location">
    <subcellularLocation>
        <location evidence="7">Cytoplasm</location>
    </subcellularLocation>
</comment>
<dbReference type="GO" id="GO:0003723">
    <property type="term" value="F:RNA binding"/>
    <property type="evidence" value="ECO:0007669"/>
    <property type="project" value="UniProtKB-UniRule"/>
</dbReference>
<evidence type="ECO:0000256" key="3">
    <source>
        <dbReference type="ARBA" id="ARBA00022801"/>
    </source>
</evidence>
<comment type="subunit">
    <text evidence="7">Component of the RNA degradosome, which is a multiprotein complex involved in RNA processing and mRNA degradation.</text>
</comment>
<feature type="region of interest" description="Disordered" evidence="9">
    <location>
        <begin position="1"/>
        <end position="54"/>
    </location>
</feature>
<dbReference type="SMART" id="SM00487">
    <property type="entry name" value="DEXDc"/>
    <property type="match status" value="1"/>
</dbReference>
<evidence type="ECO:0000256" key="9">
    <source>
        <dbReference type="SAM" id="MobiDB-lite"/>
    </source>
</evidence>
<evidence type="ECO:0000259" key="10">
    <source>
        <dbReference type="PROSITE" id="PS51192"/>
    </source>
</evidence>
<feature type="compositionally biased region" description="Basic and acidic residues" evidence="9">
    <location>
        <begin position="494"/>
        <end position="505"/>
    </location>
</feature>
<proteinExistence type="inferred from homology"/>
<dbReference type="Gene3D" id="3.40.50.300">
    <property type="entry name" value="P-loop containing nucleotide triphosphate hydrolases"/>
    <property type="match status" value="2"/>
</dbReference>
<comment type="similarity">
    <text evidence="7">Belongs to the DEAD box helicase family. RhlB subfamily.</text>
</comment>
<dbReference type="HAMAP" id="MF_00661">
    <property type="entry name" value="DEAD_helicase_RhlB"/>
    <property type="match status" value="1"/>
</dbReference>
<dbReference type="SUPFAM" id="SSF52540">
    <property type="entry name" value="P-loop containing nucleoside triphosphate hydrolases"/>
    <property type="match status" value="1"/>
</dbReference>
<dbReference type="PROSITE" id="PS00039">
    <property type="entry name" value="DEAD_ATP_HELICASE"/>
    <property type="match status" value="1"/>
</dbReference>
<evidence type="ECO:0000259" key="11">
    <source>
        <dbReference type="PROSITE" id="PS51194"/>
    </source>
</evidence>
<keyword evidence="2 7" id="KW-0547">Nucleotide-binding</keyword>
<dbReference type="EMBL" id="JAUOPG010000006">
    <property type="protein sequence ID" value="MDO6453933.1"/>
    <property type="molecule type" value="Genomic_DNA"/>
</dbReference>
<feature type="short sequence motif" description="Q motif" evidence="8">
    <location>
        <begin position="66"/>
        <end position="94"/>
    </location>
</feature>
<keyword evidence="1 7" id="KW-0963">Cytoplasm</keyword>
<evidence type="ECO:0000259" key="12">
    <source>
        <dbReference type="PROSITE" id="PS51195"/>
    </source>
</evidence>
<dbReference type="PROSITE" id="PS51195">
    <property type="entry name" value="Q_MOTIF"/>
    <property type="match status" value="1"/>
</dbReference>
<dbReference type="PANTHER" id="PTHR47959">
    <property type="entry name" value="ATP-DEPENDENT RNA HELICASE RHLE-RELATED"/>
    <property type="match status" value="1"/>
</dbReference>
<dbReference type="GO" id="GO:0005524">
    <property type="term" value="F:ATP binding"/>
    <property type="evidence" value="ECO:0007669"/>
    <property type="project" value="UniProtKB-UniRule"/>
</dbReference>
<dbReference type="InterPro" id="IPR044742">
    <property type="entry name" value="DEAD/DEAH_RhlB"/>
</dbReference>
<dbReference type="Proteomes" id="UP001169862">
    <property type="component" value="Unassembled WGS sequence"/>
</dbReference>
<dbReference type="Pfam" id="PF00270">
    <property type="entry name" value="DEAD"/>
    <property type="match status" value="1"/>
</dbReference>
<dbReference type="InterPro" id="IPR014001">
    <property type="entry name" value="Helicase_ATP-bd"/>
</dbReference>
<dbReference type="InterPro" id="IPR050079">
    <property type="entry name" value="DEAD_box_RNA_helicase"/>
</dbReference>
<accession>A0AAW7XKP6</accession>
<reference evidence="13" key="1">
    <citation type="submission" date="2023-07" db="EMBL/GenBank/DDBJ databases">
        <title>Genome content predicts the carbon catabolic preferences of heterotrophic bacteria.</title>
        <authorList>
            <person name="Gralka M."/>
        </authorList>
    </citation>
    <scope>NUCLEOTIDE SEQUENCE</scope>
    <source>
        <strain evidence="13">I2M16</strain>
    </source>
</reference>
<dbReference type="InterPro" id="IPR001650">
    <property type="entry name" value="Helicase_C-like"/>
</dbReference>
<comment type="catalytic activity">
    <reaction evidence="7">
        <text>ATP + H2O = ADP + phosphate + H(+)</text>
        <dbReference type="Rhea" id="RHEA:13065"/>
        <dbReference type="ChEBI" id="CHEBI:15377"/>
        <dbReference type="ChEBI" id="CHEBI:15378"/>
        <dbReference type="ChEBI" id="CHEBI:30616"/>
        <dbReference type="ChEBI" id="CHEBI:43474"/>
        <dbReference type="ChEBI" id="CHEBI:456216"/>
        <dbReference type="EC" id="3.6.4.13"/>
    </reaction>
</comment>
<comment type="caution">
    <text evidence="13">The sequence shown here is derived from an EMBL/GenBank/DDBJ whole genome shotgun (WGS) entry which is preliminary data.</text>
</comment>
<gene>
    <name evidence="7 13" type="primary">rhlB</name>
    <name evidence="13" type="ORF">Q4490_10185</name>
</gene>
<feature type="compositionally biased region" description="Basic residues" evidence="9">
    <location>
        <begin position="30"/>
        <end position="47"/>
    </location>
</feature>
<dbReference type="GO" id="GO:0006401">
    <property type="term" value="P:RNA catabolic process"/>
    <property type="evidence" value="ECO:0007669"/>
    <property type="project" value="UniProtKB-UniRule"/>
</dbReference>
<comment type="function">
    <text evidence="7">DEAD-box RNA helicase involved in RNA degradation. Has RNA-dependent ATPase activity and unwinds double-stranded RNA.</text>
</comment>
<keyword evidence="3 7" id="KW-0378">Hydrolase</keyword>
<evidence type="ECO:0000256" key="5">
    <source>
        <dbReference type="ARBA" id="ARBA00022840"/>
    </source>
</evidence>
<evidence type="ECO:0000256" key="8">
    <source>
        <dbReference type="PROSITE-ProRule" id="PRU00552"/>
    </source>
</evidence>
<evidence type="ECO:0000256" key="2">
    <source>
        <dbReference type="ARBA" id="ARBA00022741"/>
    </source>
</evidence>
<dbReference type="PANTHER" id="PTHR47959:SF10">
    <property type="entry name" value="ATP-DEPENDENT RNA HELICASE RHLB"/>
    <property type="match status" value="1"/>
</dbReference>
<dbReference type="NCBIfam" id="NF002340">
    <property type="entry name" value="PRK01297.1"/>
    <property type="match status" value="1"/>
</dbReference>
<dbReference type="CDD" id="cd00268">
    <property type="entry name" value="DEADc"/>
    <property type="match status" value="1"/>
</dbReference>
<dbReference type="GO" id="GO:0005829">
    <property type="term" value="C:cytosol"/>
    <property type="evidence" value="ECO:0007669"/>
    <property type="project" value="TreeGrafter"/>
</dbReference>
<sequence>MSIILDATTTANESTPNDANPSAKAAEKGKPRKNDKRKAPSRARKSKKESSWSPAEFIVAQEEGKKRFLDFDLPDQLLHAIQDIGFEYCTPIQAETIKPALAGKDIIGKAQTGTGKTAAFLVGIVTDLIDYPLTEPQRQGEPRALIIAPTRELALQIADDAELLTKYTDLRVISLVGGMDYDKQRKQIKGGNTDILVATPGRLIDFVRSKDVDLYNVEVLVLDEADRMLSMGFIPDVRTIIRNTPRKGSERQTLLYSATFTDDIMNLARQWTVDPVQIEIEAERQTTDNISQKVFLVSSKEKYKLLRNYIRINNIERVIVFCNRRGETRSLAEKLRRDGVKAALMSGEIPQHKRVKTLEDFRSGKITVLVATDVAGRGIHIDGVTHVVNYQLPEDADDYVHRIGRTGRAGAVGTSICFACENDSFMIPEIEQETGVKLECIHPDEALLVEFDPVKEPAEAPAADTTVSDEDNVTAEAEPTSETAVSEEEPVVTKVDEQTTHGKEA</sequence>
<dbReference type="GO" id="GO:0003724">
    <property type="term" value="F:RNA helicase activity"/>
    <property type="evidence" value="ECO:0007669"/>
    <property type="project" value="UniProtKB-UniRule"/>
</dbReference>
<feature type="region of interest" description="Disordered" evidence="9">
    <location>
        <begin position="455"/>
        <end position="505"/>
    </location>
</feature>
<feature type="domain" description="Helicase C-terminal" evidence="11">
    <location>
        <begin position="304"/>
        <end position="449"/>
    </location>
</feature>
<evidence type="ECO:0000256" key="7">
    <source>
        <dbReference type="HAMAP-Rule" id="MF_00661"/>
    </source>
</evidence>
<dbReference type="InterPro" id="IPR000629">
    <property type="entry name" value="RNA-helicase_DEAD-box_CS"/>
</dbReference>
<dbReference type="PROSITE" id="PS51194">
    <property type="entry name" value="HELICASE_CTER"/>
    <property type="match status" value="1"/>
</dbReference>
<protein>
    <recommendedName>
        <fullName evidence="7">ATP-dependent RNA helicase RhlB</fullName>
        <ecNumber evidence="7">3.6.4.13</ecNumber>
    </recommendedName>
</protein>
<keyword evidence="6 7" id="KW-0694">RNA-binding</keyword>
<dbReference type="SMART" id="SM00490">
    <property type="entry name" value="HELICc"/>
    <property type="match status" value="1"/>
</dbReference>
<dbReference type="EC" id="3.6.4.13" evidence="7"/>
<evidence type="ECO:0000313" key="13">
    <source>
        <dbReference type="EMBL" id="MDO6453933.1"/>
    </source>
</evidence>
<name>A0AAW7XKP6_9GAMM</name>
<keyword evidence="5 7" id="KW-0067">ATP-binding</keyword>
<evidence type="ECO:0000256" key="6">
    <source>
        <dbReference type="ARBA" id="ARBA00022884"/>
    </source>
</evidence>
<dbReference type="Pfam" id="PF00271">
    <property type="entry name" value="Helicase_C"/>
    <property type="match status" value="1"/>
</dbReference>